<dbReference type="InterPro" id="IPR004244">
    <property type="entry name" value="Transposase_22"/>
</dbReference>
<proteinExistence type="predicted"/>
<feature type="compositionally biased region" description="Polar residues" evidence="1">
    <location>
        <begin position="8"/>
        <end position="19"/>
    </location>
</feature>
<protein>
    <submittedName>
        <fullName evidence="2">Uncharacterized protein</fullName>
    </submittedName>
</protein>
<name>A0AAD1RLN0_PELCU</name>
<dbReference type="AlphaFoldDB" id="A0AAD1RLN0"/>
<sequence length="248" mass="28108">MGNKKKSTASQDYMEQGSNKKLGDLDRYFREKVKHLTQDEDSNMAAAPQESDSPPPSPASSEQSTVIKDSEIRELLQNLPSKTDLASMLAKLEESMQDKISDIARDVHHMGQRVGELEDKNLRTIEAIKALETRQGAIELKYIIMARIIEELDNRSRRNNLRLRGLPETQEASEDLLAKLQALFNNILQRPTDTPVLLDRAHKALRPKGLPQDKPRDVICRAHYFTLKEEILKLSKNSPAMTQGNIQL</sequence>
<evidence type="ECO:0000313" key="2">
    <source>
        <dbReference type="EMBL" id="CAH2274338.1"/>
    </source>
</evidence>
<dbReference type="PANTHER" id="PTHR11505">
    <property type="entry name" value="L1 TRANSPOSABLE ELEMENT-RELATED"/>
    <property type="match status" value="1"/>
</dbReference>
<dbReference type="Proteomes" id="UP001295444">
    <property type="component" value="Chromosome 03"/>
</dbReference>
<evidence type="ECO:0000313" key="3">
    <source>
        <dbReference type="Proteomes" id="UP001295444"/>
    </source>
</evidence>
<dbReference type="Gene3D" id="3.30.70.1820">
    <property type="entry name" value="L1 transposable element, RRM domain"/>
    <property type="match status" value="1"/>
</dbReference>
<reference evidence="2" key="1">
    <citation type="submission" date="2022-03" db="EMBL/GenBank/DDBJ databases">
        <authorList>
            <person name="Alioto T."/>
            <person name="Alioto T."/>
            <person name="Gomez Garrido J."/>
        </authorList>
    </citation>
    <scope>NUCLEOTIDE SEQUENCE</scope>
</reference>
<feature type="compositionally biased region" description="Basic and acidic residues" evidence="1">
    <location>
        <begin position="21"/>
        <end position="38"/>
    </location>
</feature>
<evidence type="ECO:0000256" key="1">
    <source>
        <dbReference type="SAM" id="MobiDB-lite"/>
    </source>
</evidence>
<dbReference type="EMBL" id="OW240914">
    <property type="protein sequence ID" value="CAH2274338.1"/>
    <property type="molecule type" value="Genomic_DNA"/>
</dbReference>
<keyword evidence="3" id="KW-1185">Reference proteome</keyword>
<organism evidence="2 3">
    <name type="scientific">Pelobates cultripes</name>
    <name type="common">Western spadefoot toad</name>
    <dbReference type="NCBI Taxonomy" id="61616"/>
    <lineage>
        <taxon>Eukaryota</taxon>
        <taxon>Metazoa</taxon>
        <taxon>Chordata</taxon>
        <taxon>Craniata</taxon>
        <taxon>Vertebrata</taxon>
        <taxon>Euteleostomi</taxon>
        <taxon>Amphibia</taxon>
        <taxon>Batrachia</taxon>
        <taxon>Anura</taxon>
        <taxon>Pelobatoidea</taxon>
        <taxon>Pelobatidae</taxon>
        <taxon>Pelobates</taxon>
    </lineage>
</organism>
<feature type="region of interest" description="Disordered" evidence="1">
    <location>
        <begin position="1"/>
        <end position="65"/>
    </location>
</feature>
<gene>
    <name evidence="2" type="ORF">PECUL_23A042040</name>
</gene>
<accession>A0AAD1RLN0</accession>